<dbReference type="GO" id="GO:0009737">
    <property type="term" value="P:response to abscisic acid"/>
    <property type="evidence" value="ECO:0007669"/>
    <property type="project" value="UniProtKB-ARBA"/>
</dbReference>
<evidence type="ECO:0000256" key="6">
    <source>
        <dbReference type="PIRSR" id="PIRSR036492-1"/>
    </source>
</evidence>
<feature type="domain" description="Aldehyde dehydrogenase" evidence="7">
    <location>
        <begin position="16"/>
        <end position="438"/>
    </location>
</feature>
<dbReference type="SUPFAM" id="SSF53720">
    <property type="entry name" value="ALDH-like"/>
    <property type="match status" value="1"/>
</dbReference>
<sequence>METLREFERDLGEMREYYSQGKTKEASWRKSQLKGLLTLLKEKEGDILNALMQDLGKHQVETFRDEIGTLIKTLNLALESLREWMSGRKAKLPQIALLTSAEIVPEPLGLVLIISSWNFPFGLSLEPMIGALAAGNTVVLKPSELAPASASLLATAISTYLDNKAVKVMQGGPSMGEQLLQQRWDKIFFTGSANVGRIVMSAAVKHLTPVTLELGGKCPAVLDSLSSSWDIKVAVKRIVYGKYGCCAGQACVAIDYILVEKKFIRTVVELMKSMIKEMFGENPKESHSIARIINKQHLLRLENLLKDPHVHPSIVYGGSVDEDNLFIEPTILVDPPLQAEIMTDEIFGPLLPIITLEKIEDSIQFINSKPKALAIYCFTKNKTLQRRMISETSSGSVTINDTIIQYAADTLPFGGVGGSGFGRYHGKFSFDTFSHEKAIARRSFLTEFWFRFPPWNNHKFQLLASAFNYDYLGLVLVILGLKSYRQGLGDI</sequence>
<dbReference type="InParanoid" id="A0A7N2KKU8"/>
<dbReference type="FunFam" id="3.40.605.10:FF:000004">
    <property type="entry name" value="Aldehyde dehydrogenase"/>
    <property type="match status" value="1"/>
</dbReference>
<evidence type="ECO:0000256" key="1">
    <source>
        <dbReference type="ARBA" id="ARBA00009986"/>
    </source>
</evidence>
<comment type="similarity">
    <text evidence="1 5">Belongs to the aldehyde dehydrogenase family.</text>
</comment>
<dbReference type="InterPro" id="IPR016163">
    <property type="entry name" value="Ald_DH_C"/>
</dbReference>
<dbReference type="OMA" id="KYGTCAG"/>
<dbReference type="EMBL" id="LRBV02000001">
    <property type="status" value="NOT_ANNOTATED_CDS"/>
    <property type="molecule type" value="Genomic_DNA"/>
</dbReference>
<evidence type="ECO:0000313" key="9">
    <source>
        <dbReference type="Proteomes" id="UP000594261"/>
    </source>
</evidence>
<feature type="active site" evidence="6">
    <location>
        <position position="251"/>
    </location>
</feature>
<dbReference type="PANTHER" id="PTHR43570">
    <property type="entry name" value="ALDEHYDE DEHYDROGENASE"/>
    <property type="match status" value="1"/>
</dbReference>
<keyword evidence="3" id="KW-0520">NAD</keyword>
<evidence type="ECO:0000256" key="4">
    <source>
        <dbReference type="ARBA" id="ARBA00049194"/>
    </source>
</evidence>
<dbReference type="RefSeq" id="XP_030952312.1">
    <property type="nucleotide sequence ID" value="XM_031096452.1"/>
</dbReference>
<keyword evidence="2 5" id="KW-0560">Oxidoreductase</keyword>
<evidence type="ECO:0000256" key="5">
    <source>
        <dbReference type="PIRNR" id="PIRNR036492"/>
    </source>
</evidence>
<evidence type="ECO:0000313" key="8">
    <source>
        <dbReference type="EnsemblPlants" id="QL01p004951:mrna"/>
    </source>
</evidence>
<dbReference type="GeneID" id="115975597"/>
<dbReference type="InterPro" id="IPR016162">
    <property type="entry name" value="Ald_DH_N"/>
</dbReference>
<dbReference type="EnsemblPlants" id="QL01p004951:mrna">
    <property type="protein sequence ID" value="QL01p004951:mrna"/>
    <property type="gene ID" value="QL01p004951"/>
</dbReference>
<gene>
    <name evidence="8" type="primary">LOC115975597</name>
</gene>
<dbReference type="Proteomes" id="UP000594261">
    <property type="component" value="Chromosome 1"/>
</dbReference>
<dbReference type="InterPro" id="IPR015590">
    <property type="entry name" value="Aldehyde_DH_dom"/>
</dbReference>
<reference evidence="8" key="2">
    <citation type="submission" date="2021-01" db="UniProtKB">
        <authorList>
            <consortium name="EnsemblPlants"/>
        </authorList>
    </citation>
    <scope>IDENTIFICATION</scope>
</reference>
<dbReference type="GO" id="GO:0006081">
    <property type="term" value="P:aldehyde metabolic process"/>
    <property type="evidence" value="ECO:0007669"/>
    <property type="project" value="InterPro"/>
</dbReference>
<organism evidence="8 9">
    <name type="scientific">Quercus lobata</name>
    <name type="common">Valley oak</name>
    <dbReference type="NCBI Taxonomy" id="97700"/>
    <lineage>
        <taxon>Eukaryota</taxon>
        <taxon>Viridiplantae</taxon>
        <taxon>Streptophyta</taxon>
        <taxon>Embryophyta</taxon>
        <taxon>Tracheophyta</taxon>
        <taxon>Spermatophyta</taxon>
        <taxon>Magnoliopsida</taxon>
        <taxon>eudicotyledons</taxon>
        <taxon>Gunneridae</taxon>
        <taxon>Pentapetalae</taxon>
        <taxon>rosids</taxon>
        <taxon>fabids</taxon>
        <taxon>Fagales</taxon>
        <taxon>Fagaceae</taxon>
        <taxon>Quercus</taxon>
    </lineage>
</organism>
<name>A0A7N2KKU8_QUELO</name>
<dbReference type="InterPro" id="IPR012394">
    <property type="entry name" value="Aldehyde_DH_NAD(P)"/>
</dbReference>
<evidence type="ECO:0000256" key="2">
    <source>
        <dbReference type="ARBA" id="ARBA00023002"/>
    </source>
</evidence>
<evidence type="ECO:0000256" key="3">
    <source>
        <dbReference type="ARBA" id="ARBA00023027"/>
    </source>
</evidence>
<evidence type="ECO:0000259" key="7">
    <source>
        <dbReference type="Pfam" id="PF00171"/>
    </source>
</evidence>
<dbReference type="OrthoDB" id="440325at2759"/>
<dbReference type="PIRSF" id="PIRSF036492">
    <property type="entry name" value="ALDH"/>
    <property type="match status" value="1"/>
</dbReference>
<reference evidence="8 9" key="1">
    <citation type="journal article" date="2016" name="G3 (Bethesda)">
        <title>First Draft Assembly and Annotation of the Genome of a California Endemic Oak Quercus lobata Nee (Fagaceae).</title>
        <authorList>
            <person name="Sork V.L."/>
            <person name="Fitz-Gibbon S.T."/>
            <person name="Puiu D."/>
            <person name="Crepeau M."/>
            <person name="Gugger P.F."/>
            <person name="Sherman R."/>
            <person name="Stevens K."/>
            <person name="Langley C.H."/>
            <person name="Pellegrini M."/>
            <person name="Salzberg S.L."/>
        </authorList>
    </citation>
    <scope>NUCLEOTIDE SEQUENCE [LARGE SCALE GENOMIC DNA]</scope>
    <source>
        <strain evidence="8 9">cv. SW786</strain>
    </source>
</reference>
<dbReference type="InterPro" id="IPR016161">
    <property type="entry name" value="Ald_DH/histidinol_DH"/>
</dbReference>
<proteinExistence type="inferred from homology"/>
<dbReference type="Gramene" id="QL01p004951:mrna">
    <property type="protein sequence ID" value="QL01p004951:mrna"/>
    <property type="gene ID" value="QL01p004951"/>
</dbReference>
<dbReference type="Gene3D" id="3.40.309.10">
    <property type="entry name" value="Aldehyde Dehydrogenase, Chain A, domain 2"/>
    <property type="match status" value="1"/>
</dbReference>
<dbReference type="GO" id="GO:0005737">
    <property type="term" value="C:cytoplasm"/>
    <property type="evidence" value="ECO:0007669"/>
    <property type="project" value="TreeGrafter"/>
</dbReference>
<dbReference type="FunFam" id="3.40.309.10:FF:000003">
    <property type="entry name" value="Aldehyde dehydrogenase"/>
    <property type="match status" value="1"/>
</dbReference>
<dbReference type="GO" id="GO:0009414">
    <property type="term" value="P:response to water deprivation"/>
    <property type="evidence" value="ECO:0007669"/>
    <property type="project" value="UniProtKB-ARBA"/>
</dbReference>
<keyword evidence="9" id="KW-1185">Reference proteome</keyword>
<dbReference type="GO" id="GO:0004029">
    <property type="term" value="F:aldehyde dehydrogenase (NAD+) activity"/>
    <property type="evidence" value="ECO:0007669"/>
    <property type="project" value="UniProtKB-EC"/>
</dbReference>
<accession>A0A7N2KKU8</accession>
<dbReference type="KEGG" id="qlo:115975597"/>
<comment type="catalytic activity">
    <reaction evidence="4">
        <text>an aldehyde + NAD(+) + H2O = a carboxylate + NADH + 2 H(+)</text>
        <dbReference type="Rhea" id="RHEA:16185"/>
        <dbReference type="ChEBI" id="CHEBI:15377"/>
        <dbReference type="ChEBI" id="CHEBI:15378"/>
        <dbReference type="ChEBI" id="CHEBI:17478"/>
        <dbReference type="ChEBI" id="CHEBI:29067"/>
        <dbReference type="ChEBI" id="CHEBI:57540"/>
        <dbReference type="ChEBI" id="CHEBI:57945"/>
        <dbReference type="EC" id="1.2.1.3"/>
    </reaction>
</comment>
<dbReference type="Pfam" id="PF00171">
    <property type="entry name" value="Aldedh"/>
    <property type="match status" value="1"/>
</dbReference>
<protein>
    <recommendedName>
        <fullName evidence="5">Aldehyde dehydrogenase</fullName>
    </recommendedName>
</protein>
<dbReference type="Gene3D" id="3.40.605.10">
    <property type="entry name" value="Aldehyde Dehydrogenase, Chain A, domain 1"/>
    <property type="match status" value="1"/>
</dbReference>
<dbReference type="PANTHER" id="PTHR43570:SF30">
    <property type="entry name" value="ALDEHYDE DEHYDROGENASE"/>
    <property type="match status" value="1"/>
</dbReference>
<feature type="active site" evidence="6">
    <location>
        <position position="213"/>
    </location>
</feature>
<dbReference type="AlphaFoldDB" id="A0A7N2KKU8"/>